<proteinExistence type="predicted"/>
<dbReference type="EMBL" id="BGZK01000267">
    <property type="protein sequence ID" value="GBP32933.1"/>
    <property type="molecule type" value="Genomic_DNA"/>
</dbReference>
<gene>
    <name evidence="2" type="ORF">EVAR_20110_1</name>
</gene>
<evidence type="ECO:0000313" key="3">
    <source>
        <dbReference type="Proteomes" id="UP000299102"/>
    </source>
</evidence>
<sequence length="223" mass="24462">MLSTSKVQVASRSGAGGIRESRLRPQRVGKCQKRTPRRCADAGYCVCSDPAPPSIGVPACDGCQHVFRCAADAGFVLIAGIRAKAGAYDARSSDINRDRVSNRCQNSIEDSSGRSPRNKSVLTRAKANGIVNREATFSTVHSKVFPRKEIESDHMICLRVGCWPTILLRRRVTPISAHVAISEPLKVTYPTFNLFDLSLTSGQDFLFFGIFTSRTLDARIDEK</sequence>
<keyword evidence="3" id="KW-1185">Reference proteome</keyword>
<dbReference type="Proteomes" id="UP000299102">
    <property type="component" value="Unassembled WGS sequence"/>
</dbReference>
<evidence type="ECO:0000256" key="1">
    <source>
        <dbReference type="SAM" id="MobiDB-lite"/>
    </source>
</evidence>
<feature type="region of interest" description="Disordered" evidence="1">
    <location>
        <begin position="99"/>
        <end position="119"/>
    </location>
</feature>
<comment type="caution">
    <text evidence="2">The sequence shown here is derived from an EMBL/GenBank/DDBJ whole genome shotgun (WGS) entry which is preliminary data.</text>
</comment>
<organism evidence="2 3">
    <name type="scientific">Eumeta variegata</name>
    <name type="common">Bagworm moth</name>
    <name type="synonym">Eumeta japonica</name>
    <dbReference type="NCBI Taxonomy" id="151549"/>
    <lineage>
        <taxon>Eukaryota</taxon>
        <taxon>Metazoa</taxon>
        <taxon>Ecdysozoa</taxon>
        <taxon>Arthropoda</taxon>
        <taxon>Hexapoda</taxon>
        <taxon>Insecta</taxon>
        <taxon>Pterygota</taxon>
        <taxon>Neoptera</taxon>
        <taxon>Endopterygota</taxon>
        <taxon>Lepidoptera</taxon>
        <taxon>Glossata</taxon>
        <taxon>Ditrysia</taxon>
        <taxon>Tineoidea</taxon>
        <taxon>Psychidae</taxon>
        <taxon>Oiketicinae</taxon>
        <taxon>Eumeta</taxon>
    </lineage>
</organism>
<name>A0A4C1V2A6_EUMVA</name>
<reference evidence="2 3" key="1">
    <citation type="journal article" date="2019" name="Commun. Biol.">
        <title>The bagworm genome reveals a unique fibroin gene that provides high tensile strength.</title>
        <authorList>
            <person name="Kono N."/>
            <person name="Nakamura H."/>
            <person name="Ohtoshi R."/>
            <person name="Tomita M."/>
            <person name="Numata K."/>
            <person name="Arakawa K."/>
        </authorList>
    </citation>
    <scope>NUCLEOTIDE SEQUENCE [LARGE SCALE GENOMIC DNA]</scope>
</reference>
<accession>A0A4C1V2A6</accession>
<feature type="compositionally biased region" description="Polar residues" evidence="1">
    <location>
        <begin position="102"/>
        <end position="119"/>
    </location>
</feature>
<dbReference type="AlphaFoldDB" id="A0A4C1V2A6"/>
<protein>
    <submittedName>
        <fullName evidence="2">Uncharacterized protein</fullName>
    </submittedName>
</protein>
<feature type="compositionally biased region" description="Polar residues" evidence="1">
    <location>
        <begin position="1"/>
        <end position="11"/>
    </location>
</feature>
<evidence type="ECO:0000313" key="2">
    <source>
        <dbReference type="EMBL" id="GBP32933.1"/>
    </source>
</evidence>
<feature type="region of interest" description="Disordered" evidence="1">
    <location>
        <begin position="1"/>
        <end position="29"/>
    </location>
</feature>